<accession>A0Y8S7</accession>
<reference evidence="1 2" key="1">
    <citation type="journal article" date="2010" name="J. Bacteriol.">
        <title>Genome sequence of the oligotrophic marine Gammaproteobacterium HTCC2143, isolated from the Oregon Coast.</title>
        <authorList>
            <person name="Oh H.M."/>
            <person name="Kang I."/>
            <person name="Ferriera S."/>
            <person name="Giovannoni S.J."/>
            <person name="Cho J.C."/>
        </authorList>
    </citation>
    <scope>NUCLEOTIDE SEQUENCE [LARGE SCALE GENOMIC DNA]</scope>
    <source>
        <strain evidence="1 2">HTCC2143</strain>
    </source>
</reference>
<organism evidence="1 2">
    <name type="scientific">marine gamma proteobacterium HTCC2143</name>
    <dbReference type="NCBI Taxonomy" id="247633"/>
    <lineage>
        <taxon>Bacteria</taxon>
        <taxon>Pseudomonadati</taxon>
        <taxon>Pseudomonadota</taxon>
        <taxon>Gammaproteobacteria</taxon>
        <taxon>Cellvibrionales</taxon>
        <taxon>Spongiibacteraceae</taxon>
        <taxon>BD1-7 clade</taxon>
    </lineage>
</organism>
<proteinExistence type="predicted"/>
<dbReference type="STRING" id="247633.GP2143_14786"/>
<dbReference type="eggNOG" id="ENOG5032ZNM">
    <property type="taxonomic scope" value="Bacteria"/>
</dbReference>
<protein>
    <submittedName>
        <fullName evidence="1">Uncharacterized protein</fullName>
    </submittedName>
</protein>
<dbReference type="AlphaFoldDB" id="A0Y8S7"/>
<dbReference type="EMBL" id="AAVT01000001">
    <property type="protein sequence ID" value="EAW32531.1"/>
    <property type="molecule type" value="Genomic_DNA"/>
</dbReference>
<gene>
    <name evidence="1" type="ORF">GP2143_14786</name>
</gene>
<name>A0Y8S7_9GAMM</name>
<dbReference type="Proteomes" id="UP000004931">
    <property type="component" value="Unassembled WGS sequence"/>
</dbReference>
<keyword evidence="2" id="KW-1185">Reference proteome</keyword>
<evidence type="ECO:0000313" key="2">
    <source>
        <dbReference type="Proteomes" id="UP000004931"/>
    </source>
</evidence>
<comment type="caution">
    <text evidence="1">The sequence shown here is derived from an EMBL/GenBank/DDBJ whole genome shotgun (WGS) entry which is preliminary data.</text>
</comment>
<evidence type="ECO:0000313" key="1">
    <source>
        <dbReference type="EMBL" id="EAW32531.1"/>
    </source>
</evidence>
<sequence length="61" mass="7018">MADILPFKKPAVTRDRRGHTLCRQGHHKWMIVTAQRFDVKQGKLVTVSECGRCGKRKVQTL</sequence>